<sequence>GADVQGRLMEIDDKEDDYDYYESQAARYDRIKARAKPFGTLPEQDLDDNVATPDNMVVYDKKKNAVYSFDGYTIAKGFGDSELQQRRKWKKTYYTNVNNLERIALEVKLKASGIKDDPYMNQQSISKPRKV</sequence>
<proteinExistence type="predicted"/>
<gene>
    <name evidence="1" type="ORF">EZS28_038117</name>
</gene>
<comment type="caution">
    <text evidence="1">The sequence shown here is derived from an EMBL/GenBank/DDBJ whole genome shotgun (WGS) entry which is preliminary data.</text>
</comment>
<organism evidence="1 2">
    <name type="scientific">Streblomastix strix</name>
    <dbReference type="NCBI Taxonomy" id="222440"/>
    <lineage>
        <taxon>Eukaryota</taxon>
        <taxon>Metamonada</taxon>
        <taxon>Preaxostyla</taxon>
        <taxon>Oxymonadida</taxon>
        <taxon>Streblomastigidae</taxon>
        <taxon>Streblomastix</taxon>
    </lineage>
</organism>
<dbReference type="EMBL" id="SNRW01019462">
    <property type="protein sequence ID" value="KAA6366356.1"/>
    <property type="molecule type" value="Genomic_DNA"/>
</dbReference>
<evidence type="ECO:0000313" key="2">
    <source>
        <dbReference type="Proteomes" id="UP000324800"/>
    </source>
</evidence>
<dbReference type="AlphaFoldDB" id="A0A5J4U687"/>
<evidence type="ECO:0000313" key="1">
    <source>
        <dbReference type="EMBL" id="KAA6366356.1"/>
    </source>
</evidence>
<accession>A0A5J4U687</accession>
<name>A0A5J4U687_9EUKA</name>
<protein>
    <submittedName>
        <fullName evidence="1">Uncharacterized protein</fullName>
    </submittedName>
</protein>
<dbReference type="Proteomes" id="UP000324800">
    <property type="component" value="Unassembled WGS sequence"/>
</dbReference>
<reference evidence="1 2" key="1">
    <citation type="submission" date="2019-03" db="EMBL/GenBank/DDBJ databases">
        <title>Single cell metagenomics reveals metabolic interactions within the superorganism composed of flagellate Streblomastix strix and complex community of Bacteroidetes bacteria on its surface.</title>
        <authorList>
            <person name="Treitli S.C."/>
            <person name="Kolisko M."/>
            <person name="Husnik F."/>
            <person name="Keeling P."/>
            <person name="Hampl V."/>
        </authorList>
    </citation>
    <scope>NUCLEOTIDE SEQUENCE [LARGE SCALE GENOMIC DNA]</scope>
    <source>
        <strain evidence="1">ST1C</strain>
    </source>
</reference>
<feature type="non-terminal residue" evidence="1">
    <location>
        <position position="1"/>
    </location>
</feature>